<name>A0A9Q4EQ35_9BACI</name>
<proteinExistence type="predicted"/>
<evidence type="ECO:0000313" key="1">
    <source>
        <dbReference type="EMBL" id="MCY9228261.1"/>
    </source>
</evidence>
<dbReference type="RefSeq" id="WP_268278436.1">
    <property type="nucleotide sequence ID" value="NZ_JALAJF010000032.1"/>
</dbReference>
<dbReference type="AlphaFoldDB" id="A0A9Q4EQ35"/>
<sequence length="55" mass="6295">MPETDQLAQQSLLKLFKHEERSEETNEKKTYSSCHHVHPAVHFGISSGGSRFKLL</sequence>
<gene>
    <name evidence="1" type="ORF">MOE99_02495</name>
</gene>
<evidence type="ECO:0000313" key="2">
    <source>
        <dbReference type="Proteomes" id="UP001066278"/>
    </source>
</evidence>
<comment type="caution">
    <text evidence="1">The sequence shown here is derived from an EMBL/GenBank/DDBJ whole genome shotgun (WGS) entry which is preliminary data.</text>
</comment>
<dbReference type="Proteomes" id="UP001066278">
    <property type="component" value="Unassembled WGS sequence"/>
</dbReference>
<accession>A0A9Q4EQ35</accession>
<dbReference type="EMBL" id="JALAXJ010000003">
    <property type="protein sequence ID" value="MCY9228261.1"/>
    <property type="molecule type" value="Genomic_DNA"/>
</dbReference>
<reference evidence="1" key="1">
    <citation type="submission" date="2022-02" db="EMBL/GenBank/DDBJ databases">
        <title>Crop Bioprotection Bacillus Genome Sequencing.</title>
        <authorList>
            <person name="Dunlap C."/>
        </authorList>
    </citation>
    <scope>NUCLEOTIDE SEQUENCE</scope>
    <source>
        <strain evidence="1">T20C13</strain>
    </source>
</reference>
<organism evidence="1 2">
    <name type="scientific">Bacillus inaquosorum</name>
    <dbReference type="NCBI Taxonomy" id="483913"/>
    <lineage>
        <taxon>Bacteria</taxon>
        <taxon>Bacillati</taxon>
        <taxon>Bacillota</taxon>
        <taxon>Bacilli</taxon>
        <taxon>Bacillales</taxon>
        <taxon>Bacillaceae</taxon>
        <taxon>Bacillus</taxon>
    </lineage>
</organism>
<protein>
    <submittedName>
        <fullName evidence="1">Uncharacterized protein</fullName>
    </submittedName>
</protein>